<feature type="region of interest" description="Disordered" evidence="9">
    <location>
        <begin position="1"/>
        <end position="34"/>
    </location>
</feature>
<evidence type="ECO:0000256" key="7">
    <source>
        <dbReference type="ARBA" id="ARBA00023180"/>
    </source>
</evidence>
<dbReference type="Proteomes" id="UP000279833">
    <property type="component" value="Unassembled WGS sequence"/>
</dbReference>
<dbReference type="InterPro" id="IPR015919">
    <property type="entry name" value="Cadherin-like_sf"/>
</dbReference>
<dbReference type="PANTHER" id="PTHR24028:SF146">
    <property type="entry name" value="CADHERIN 96CB, ISOFORM D-RELATED"/>
    <property type="match status" value="1"/>
</dbReference>
<comment type="subcellular location">
    <subcellularLocation>
        <location evidence="1">Membrane</location>
        <topology evidence="1">Single-pass membrane protein</topology>
    </subcellularLocation>
</comment>
<dbReference type="PROSITE" id="PS50268">
    <property type="entry name" value="CADHERIN_2"/>
    <property type="match status" value="2"/>
</dbReference>
<keyword evidence="6" id="KW-0472">Membrane</keyword>
<evidence type="ECO:0000256" key="8">
    <source>
        <dbReference type="PROSITE-ProRule" id="PRU00043"/>
    </source>
</evidence>
<dbReference type="Pfam" id="PF00028">
    <property type="entry name" value="Cadherin"/>
    <property type="match status" value="1"/>
</dbReference>
<dbReference type="GO" id="GO:0005886">
    <property type="term" value="C:plasma membrane"/>
    <property type="evidence" value="ECO:0007669"/>
    <property type="project" value="InterPro"/>
</dbReference>
<proteinExistence type="predicted"/>
<dbReference type="PRINTS" id="PR00205">
    <property type="entry name" value="CADHERIN"/>
</dbReference>
<keyword evidence="7" id="KW-0325">Glycoprotein</keyword>
<evidence type="ECO:0000256" key="3">
    <source>
        <dbReference type="ARBA" id="ARBA00022737"/>
    </source>
</evidence>
<name>A0A183KDD2_9TREM</name>
<keyword evidence="4 8" id="KW-0106">Calcium</keyword>
<dbReference type="EMBL" id="UZAK01035550">
    <property type="protein sequence ID" value="VDP51030.1"/>
    <property type="molecule type" value="Genomic_DNA"/>
</dbReference>
<dbReference type="WBParaSite" id="SCUD_0001302701-mRNA-1">
    <property type="protein sequence ID" value="SCUD_0001302701-mRNA-1"/>
    <property type="gene ID" value="SCUD_0001302701"/>
</dbReference>
<evidence type="ECO:0000313" key="12">
    <source>
        <dbReference type="Proteomes" id="UP000279833"/>
    </source>
</evidence>
<dbReference type="InterPro" id="IPR002126">
    <property type="entry name" value="Cadherin-like_dom"/>
</dbReference>
<dbReference type="PANTHER" id="PTHR24028">
    <property type="entry name" value="CADHERIN-87A"/>
    <property type="match status" value="1"/>
</dbReference>
<evidence type="ECO:0000256" key="6">
    <source>
        <dbReference type="ARBA" id="ARBA00023136"/>
    </source>
</evidence>
<dbReference type="Gene3D" id="2.60.40.60">
    <property type="entry name" value="Cadherins"/>
    <property type="match status" value="3"/>
</dbReference>
<keyword evidence="12" id="KW-1185">Reference proteome</keyword>
<dbReference type="STRING" id="6186.A0A183KDD2"/>
<keyword evidence="3" id="KW-0677">Repeat</keyword>
<organism evidence="13">
    <name type="scientific">Schistosoma curassoni</name>
    <dbReference type="NCBI Taxonomy" id="6186"/>
    <lineage>
        <taxon>Eukaryota</taxon>
        <taxon>Metazoa</taxon>
        <taxon>Spiralia</taxon>
        <taxon>Lophotrochozoa</taxon>
        <taxon>Platyhelminthes</taxon>
        <taxon>Trematoda</taxon>
        <taxon>Digenea</taxon>
        <taxon>Strigeidida</taxon>
        <taxon>Schistosomatoidea</taxon>
        <taxon>Schistosomatidae</taxon>
        <taxon>Schistosoma</taxon>
    </lineage>
</organism>
<sequence length="379" mass="42811">MYLTSEYDSSHSLHLPPSPISSSSSSSLSSSSSSSTEQDQLNLFHLIEESPNGTEIIGVSKYLHQYISVSLQQFLTMNNIKIDVSNNNFLNNDKFQFNFQLLDIHDPLTNALHLDPMNGKLTIQKRIDRESICSGGSVNGNGINNNIMIGSSSSSSSSSSSHSSSSQFLLNNRPSMFLQNNNNNPMNRISNDHSTSIKQRYQQSRINLPRAYDPDEGINSQLTYHLQSIKKSLDYKHNYDINQSNNHNDDDIPFIIEDIPNRPLELISTINLDYELKQNYEFYLLAIDSGLPKQTGTALIKINIIDINDHSPIFNQSIYYPFNQFISEKTLPGTIIINLTAIDQDVSYINNRIHYTMIPGTLAMNYFNVQSNGLIILKR</sequence>
<protein>
    <submittedName>
        <fullName evidence="13">CA domain-containing protein</fullName>
    </submittedName>
</protein>
<dbReference type="CDD" id="cd11304">
    <property type="entry name" value="Cadherin_repeat"/>
    <property type="match status" value="2"/>
</dbReference>
<dbReference type="InterPro" id="IPR050174">
    <property type="entry name" value="Protocadherin/Cadherin-CA"/>
</dbReference>
<feature type="compositionally biased region" description="Low complexity" evidence="9">
    <location>
        <begin position="10"/>
        <end position="34"/>
    </location>
</feature>
<evidence type="ECO:0000313" key="11">
    <source>
        <dbReference type="EMBL" id="VDP51030.1"/>
    </source>
</evidence>
<dbReference type="InterPro" id="IPR020894">
    <property type="entry name" value="Cadherin_CS"/>
</dbReference>
<evidence type="ECO:0000256" key="5">
    <source>
        <dbReference type="ARBA" id="ARBA00022989"/>
    </source>
</evidence>
<dbReference type="GO" id="GO:0005509">
    <property type="term" value="F:calcium ion binding"/>
    <property type="evidence" value="ECO:0007669"/>
    <property type="project" value="UniProtKB-UniRule"/>
</dbReference>
<dbReference type="AlphaFoldDB" id="A0A183KDD2"/>
<gene>
    <name evidence="11" type="ORF">SCUD_LOCUS13025</name>
</gene>
<dbReference type="SUPFAM" id="SSF49313">
    <property type="entry name" value="Cadherin-like"/>
    <property type="match status" value="2"/>
</dbReference>
<evidence type="ECO:0000313" key="13">
    <source>
        <dbReference type="WBParaSite" id="SCUD_0001302701-mRNA-1"/>
    </source>
</evidence>
<evidence type="ECO:0000256" key="1">
    <source>
        <dbReference type="ARBA" id="ARBA00004167"/>
    </source>
</evidence>
<evidence type="ECO:0000256" key="9">
    <source>
        <dbReference type="SAM" id="MobiDB-lite"/>
    </source>
</evidence>
<reference evidence="11 12" key="2">
    <citation type="submission" date="2018-11" db="EMBL/GenBank/DDBJ databases">
        <authorList>
            <consortium name="Pathogen Informatics"/>
        </authorList>
    </citation>
    <scope>NUCLEOTIDE SEQUENCE [LARGE SCALE GENOMIC DNA]</scope>
    <source>
        <strain evidence="11">Dakar</strain>
        <strain evidence="12">Dakar, Senegal</strain>
    </source>
</reference>
<dbReference type="GO" id="GO:0007156">
    <property type="term" value="P:homophilic cell adhesion via plasma membrane adhesion molecules"/>
    <property type="evidence" value="ECO:0007669"/>
    <property type="project" value="InterPro"/>
</dbReference>
<accession>A0A183KDD2</accession>
<reference evidence="13" key="1">
    <citation type="submission" date="2016-06" db="UniProtKB">
        <authorList>
            <consortium name="WormBaseParasite"/>
        </authorList>
    </citation>
    <scope>IDENTIFICATION</scope>
</reference>
<feature type="domain" description="Cadherin" evidence="10">
    <location>
        <begin position="318"/>
        <end position="379"/>
    </location>
</feature>
<keyword evidence="2" id="KW-0812">Transmembrane</keyword>
<evidence type="ECO:0000256" key="4">
    <source>
        <dbReference type="ARBA" id="ARBA00022837"/>
    </source>
</evidence>
<dbReference type="PROSITE" id="PS00232">
    <property type="entry name" value="CADHERIN_1"/>
    <property type="match status" value="1"/>
</dbReference>
<dbReference type="SMART" id="SM00112">
    <property type="entry name" value="CA"/>
    <property type="match status" value="1"/>
</dbReference>
<evidence type="ECO:0000256" key="2">
    <source>
        <dbReference type="ARBA" id="ARBA00022692"/>
    </source>
</evidence>
<evidence type="ECO:0000259" key="10">
    <source>
        <dbReference type="PROSITE" id="PS50268"/>
    </source>
</evidence>
<keyword evidence="5" id="KW-1133">Transmembrane helix</keyword>
<feature type="domain" description="Cadherin" evidence="10">
    <location>
        <begin position="211"/>
        <end position="314"/>
    </location>
</feature>